<evidence type="ECO:0000256" key="1">
    <source>
        <dbReference type="SAM" id="MobiDB-lite"/>
    </source>
</evidence>
<keyword evidence="2" id="KW-0808">Transferase</keyword>
<dbReference type="InterPro" id="IPR023606">
    <property type="entry name" value="CoA-Trfase_III_dom_1_sf"/>
</dbReference>
<dbReference type="GO" id="GO:0016740">
    <property type="term" value="F:transferase activity"/>
    <property type="evidence" value="ECO:0007669"/>
    <property type="project" value="UniProtKB-KW"/>
</dbReference>
<dbReference type="EMBL" id="UPXX01000032">
    <property type="protein sequence ID" value="VBB47582.1"/>
    <property type="molecule type" value="Genomic_DNA"/>
</dbReference>
<dbReference type="PANTHER" id="PTHR48228:SF5">
    <property type="entry name" value="ALPHA-METHYLACYL-COA RACEMASE"/>
    <property type="match status" value="1"/>
</dbReference>
<gene>
    <name evidence="2" type="ORF">TRIP_B50379</name>
</gene>
<dbReference type="InterPro" id="IPR044855">
    <property type="entry name" value="CoA-Trfase_III_dom3_sf"/>
</dbReference>
<reference evidence="2" key="1">
    <citation type="submission" date="2018-07" db="EMBL/GenBank/DDBJ databases">
        <authorList>
            <consortium name="Genoscope - CEA"/>
            <person name="William W."/>
        </authorList>
    </citation>
    <scope>NUCLEOTIDE SEQUENCE</scope>
    <source>
        <strain evidence="2">IK1</strain>
    </source>
</reference>
<proteinExistence type="predicted"/>
<dbReference type="Pfam" id="PF02515">
    <property type="entry name" value="CoA_transf_3"/>
    <property type="match status" value="1"/>
</dbReference>
<dbReference type="InterPro" id="IPR003673">
    <property type="entry name" value="CoA-Trfase_fam_III"/>
</dbReference>
<dbReference type="Gene3D" id="3.40.50.10540">
    <property type="entry name" value="Crotonobetainyl-coa:carnitine coa-transferase, domain 1"/>
    <property type="match status" value="1"/>
</dbReference>
<protein>
    <submittedName>
        <fullName evidence="2">CoA-transferase family III protein</fullName>
    </submittedName>
</protein>
<dbReference type="Gene3D" id="3.30.1540.10">
    <property type="entry name" value="formyl-coa transferase, domain 3"/>
    <property type="match status" value="1"/>
</dbReference>
<dbReference type="AlphaFoldDB" id="A0A653AHM2"/>
<dbReference type="PANTHER" id="PTHR48228">
    <property type="entry name" value="SUCCINYL-COA--D-CITRAMALATE COA-TRANSFERASE"/>
    <property type="match status" value="1"/>
</dbReference>
<accession>A0A653AHM2</accession>
<name>A0A653AHM2_UNCDX</name>
<organism evidence="2">
    <name type="scientific">Uncultured Desulfatiglans sp</name>
    <dbReference type="NCBI Taxonomy" id="1748965"/>
    <lineage>
        <taxon>Bacteria</taxon>
        <taxon>Pseudomonadati</taxon>
        <taxon>Thermodesulfobacteriota</taxon>
        <taxon>Desulfobacteria</taxon>
        <taxon>Desulfatiglandales</taxon>
        <taxon>Desulfatiglandaceae</taxon>
        <taxon>Desulfatiglans</taxon>
        <taxon>environmental samples</taxon>
    </lineage>
</organism>
<sequence length="380" mass="41214">MRPLTGCKVIEMAGLAPSPYCGMLLADFGADVVVVDRPTRGAPEIPHIMDRNPLDRGKRSIRVNLRDGAGKDIVRRMIEQGDVLLEPYRPGVMEALGLGPDEVFAWNPGIVYARLTGWGQTGPYANMAGHDIDYIAVSGALSLFRRKGEKPLPPCNLLGDFAGGGLLAAFGILLALIERGRSGKGQVVDAAMVDGASSLCTFLYGLMGHGLMRTEHGVNDLDGGAPYYQAYETADGRFMAVGALEERFYRVLLQKLGLDSEALPRQDDRSGWPLLQERFTAVFKTRTRDEWTAVFEGTDACVAPVLEPFEVGGHPHGKARELLIERRGLKQPAPAPRLSRTPGAAGEHPGPHGADTVEVMQDLGYTRLEIDELTRDGVVE</sequence>
<dbReference type="SUPFAM" id="SSF89796">
    <property type="entry name" value="CoA-transferase family III (CaiB/BaiF)"/>
    <property type="match status" value="1"/>
</dbReference>
<dbReference type="InterPro" id="IPR050509">
    <property type="entry name" value="CoA-transferase_III"/>
</dbReference>
<feature type="region of interest" description="Disordered" evidence="1">
    <location>
        <begin position="330"/>
        <end position="356"/>
    </location>
</feature>
<evidence type="ECO:0000313" key="2">
    <source>
        <dbReference type="EMBL" id="VBB47582.1"/>
    </source>
</evidence>
<feature type="compositionally biased region" description="Low complexity" evidence="1">
    <location>
        <begin position="342"/>
        <end position="354"/>
    </location>
</feature>